<feature type="compositionally biased region" description="Polar residues" evidence="1">
    <location>
        <begin position="186"/>
        <end position="195"/>
    </location>
</feature>
<dbReference type="EMBL" id="WNWS01000172">
    <property type="protein sequence ID" value="KAE9976533.1"/>
    <property type="molecule type" value="Genomic_DNA"/>
</dbReference>
<sequence>MELSSFAVRLCLETTTNTSFHTPTRSHIATFLFTIATKTNIQSSHLLTERARKLRAQYALHAQGLRSRLEMRINRVPKQLRTTNIAELIDQYSEHLEPPSKRPLPVPQAATVTSKAAQNARPQPAQQSNSARPRGTKRSSEMVGGSDKENGIEIPKKRSKAAQTGGPVRAVRTASRLDPSKVLSPKSHNSRQLPQSPFKRDSPGKPLSPGKSYLARPVSPVKPGTVAAATASLANLVAPAERTRPAGRTAAKQTAVATGSVRGRGRPPVAMAPPAVPPKTGRGRAASDTSDTSTGTTVVKTKRTVVKKTVVRKVASGVATAAHRRTVSKKESIPAPSATGAGGRVLRARR</sequence>
<evidence type="ECO:0000313" key="4">
    <source>
        <dbReference type="Proteomes" id="UP000447873"/>
    </source>
</evidence>
<comment type="caution">
    <text evidence="3">The sequence shown here is derived from an EMBL/GenBank/DDBJ whole genome shotgun (WGS) entry which is preliminary data.</text>
</comment>
<feature type="region of interest" description="Disordered" evidence="1">
    <location>
        <begin position="320"/>
        <end position="350"/>
    </location>
</feature>
<name>A0A8H3UWD4_VENIN</name>
<dbReference type="Proteomes" id="UP000447873">
    <property type="component" value="Unassembled WGS sequence"/>
</dbReference>
<protein>
    <recommendedName>
        <fullName evidence="2">Borealin N-terminal domain-containing protein</fullName>
    </recommendedName>
</protein>
<organism evidence="3 4">
    <name type="scientific">Venturia inaequalis</name>
    <name type="common">Apple scab fungus</name>
    <dbReference type="NCBI Taxonomy" id="5025"/>
    <lineage>
        <taxon>Eukaryota</taxon>
        <taxon>Fungi</taxon>
        <taxon>Dikarya</taxon>
        <taxon>Ascomycota</taxon>
        <taxon>Pezizomycotina</taxon>
        <taxon>Dothideomycetes</taxon>
        <taxon>Pleosporomycetidae</taxon>
        <taxon>Venturiales</taxon>
        <taxon>Venturiaceae</taxon>
        <taxon>Venturia</taxon>
    </lineage>
</organism>
<dbReference type="InterPro" id="IPR018851">
    <property type="entry name" value="Borealin_N"/>
</dbReference>
<evidence type="ECO:0000313" key="3">
    <source>
        <dbReference type="EMBL" id="KAE9976533.1"/>
    </source>
</evidence>
<feature type="domain" description="Borealin N-terminal" evidence="2">
    <location>
        <begin position="48"/>
        <end position="91"/>
    </location>
</feature>
<dbReference type="Pfam" id="PF10444">
    <property type="entry name" value="Nbl1_Borealin_N"/>
    <property type="match status" value="1"/>
</dbReference>
<evidence type="ECO:0000259" key="2">
    <source>
        <dbReference type="Pfam" id="PF10444"/>
    </source>
</evidence>
<feature type="region of interest" description="Disordered" evidence="1">
    <location>
        <begin position="94"/>
        <end position="218"/>
    </location>
</feature>
<feature type="compositionally biased region" description="Basic and acidic residues" evidence="1">
    <location>
        <begin position="146"/>
        <end position="156"/>
    </location>
</feature>
<evidence type="ECO:0000256" key="1">
    <source>
        <dbReference type="SAM" id="MobiDB-lite"/>
    </source>
</evidence>
<gene>
    <name evidence="3" type="ORF">EG328_002566</name>
</gene>
<reference evidence="3 4" key="1">
    <citation type="submission" date="2018-12" db="EMBL/GenBank/DDBJ databases">
        <title>Venturia inaequalis Genome Resource.</title>
        <authorList>
            <person name="Lichtner F.J."/>
        </authorList>
    </citation>
    <scope>NUCLEOTIDE SEQUENCE [LARGE SCALE GENOMIC DNA]</scope>
    <source>
        <strain evidence="3 4">120213</strain>
    </source>
</reference>
<feature type="region of interest" description="Disordered" evidence="1">
    <location>
        <begin position="240"/>
        <end position="300"/>
    </location>
</feature>
<proteinExistence type="predicted"/>
<accession>A0A8H3UWD4</accession>
<feature type="compositionally biased region" description="Low complexity" evidence="1">
    <location>
        <begin position="116"/>
        <end position="127"/>
    </location>
</feature>
<dbReference type="AlphaFoldDB" id="A0A8H3UWD4"/>